<comment type="caution">
    <text evidence="2">The sequence shown here is derived from an EMBL/GenBank/DDBJ whole genome shotgun (WGS) entry which is preliminary data.</text>
</comment>
<evidence type="ECO:0000313" key="3">
    <source>
        <dbReference type="Proteomes" id="UP000321129"/>
    </source>
</evidence>
<reference evidence="2 3" key="1">
    <citation type="submission" date="2019-08" db="EMBL/GenBank/DDBJ databases">
        <title>Sphingorhabdus soil sp. nov., isolated from arctic soil.</title>
        <authorList>
            <person name="Liu Y."/>
        </authorList>
    </citation>
    <scope>NUCLEOTIDE SEQUENCE [LARGE SCALE GENOMIC DNA]</scope>
    <source>
        <strain evidence="2 3">D-2Q-5-6</strain>
    </source>
</reference>
<organism evidence="2 3">
    <name type="scientific">Flavisphingopyxis soli</name>
    <dbReference type="NCBI Taxonomy" id="2601267"/>
    <lineage>
        <taxon>Bacteria</taxon>
        <taxon>Pseudomonadati</taxon>
        <taxon>Pseudomonadota</taxon>
        <taxon>Alphaproteobacteria</taxon>
        <taxon>Sphingomonadales</taxon>
        <taxon>Sphingopyxidaceae</taxon>
        <taxon>Flavisphingopyxis</taxon>
    </lineage>
</organism>
<dbReference type="Proteomes" id="UP000321129">
    <property type="component" value="Unassembled WGS sequence"/>
</dbReference>
<dbReference type="Pfam" id="PF05050">
    <property type="entry name" value="Methyltransf_21"/>
    <property type="match status" value="1"/>
</dbReference>
<dbReference type="GO" id="GO:0008168">
    <property type="term" value="F:methyltransferase activity"/>
    <property type="evidence" value="ECO:0007669"/>
    <property type="project" value="UniProtKB-KW"/>
</dbReference>
<dbReference type="SUPFAM" id="SSF53335">
    <property type="entry name" value="S-adenosyl-L-methionine-dependent methyltransferases"/>
    <property type="match status" value="1"/>
</dbReference>
<name>A0A5C6UM65_9SPHN</name>
<feature type="domain" description="Methyltransferase FkbM" evidence="1">
    <location>
        <begin position="87"/>
        <end position="246"/>
    </location>
</feature>
<dbReference type="RefSeq" id="WP_147122202.1">
    <property type="nucleotide sequence ID" value="NZ_VOPY01000001.1"/>
</dbReference>
<gene>
    <name evidence="2" type="ORF">FSZ31_05940</name>
</gene>
<accession>A0A5C6UM65</accession>
<dbReference type="InterPro" id="IPR006342">
    <property type="entry name" value="FkbM_mtfrase"/>
</dbReference>
<dbReference type="InterPro" id="IPR052514">
    <property type="entry name" value="SAM-dependent_MTase"/>
</dbReference>
<dbReference type="EMBL" id="VOPY01000001">
    <property type="protein sequence ID" value="TXC74243.1"/>
    <property type="molecule type" value="Genomic_DNA"/>
</dbReference>
<evidence type="ECO:0000259" key="1">
    <source>
        <dbReference type="Pfam" id="PF05050"/>
    </source>
</evidence>
<proteinExistence type="predicted"/>
<protein>
    <submittedName>
        <fullName evidence="2">FkbM family methyltransferase</fullName>
    </submittedName>
</protein>
<dbReference type="AlphaFoldDB" id="A0A5C6UM65"/>
<dbReference type="OrthoDB" id="5679686at2"/>
<evidence type="ECO:0000313" key="2">
    <source>
        <dbReference type="EMBL" id="TXC74243.1"/>
    </source>
</evidence>
<dbReference type="InterPro" id="IPR029063">
    <property type="entry name" value="SAM-dependent_MTases_sf"/>
</dbReference>
<dbReference type="GO" id="GO:0032259">
    <property type="term" value="P:methylation"/>
    <property type="evidence" value="ECO:0007669"/>
    <property type="project" value="UniProtKB-KW"/>
</dbReference>
<dbReference type="PANTHER" id="PTHR34203:SF15">
    <property type="entry name" value="SLL1173 PROTEIN"/>
    <property type="match status" value="1"/>
</dbReference>
<keyword evidence="3" id="KW-1185">Reference proteome</keyword>
<dbReference type="NCBIfam" id="TIGR01444">
    <property type="entry name" value="fkbM_fam"/>
    <property type="match status" value="1"/>
</dbReference>
<keyword evidence="2" id="KW-0808">Transferase</keyword>
<sequence>MILVKAFNLLSRMDSPTLRPHLAKFATWLHPDKTFRVDGAGRWLNIQPEATFVNSSIHLESFETVERRVMDLWCWDYLPKEGDTIIDVGAGVGDDAVIFSRLVGETGRVIAIEAHPETFACLEGTIDRSGLKNVTAVQRAIIDTDGEALIGTAEHHVASSIMLSGNIAVAASSLDSLIHELGLDGVSFVKMNIEGAERLAVLGMNRLFADLKRGCFSCHDFIADLGGPDELRTRDEVRAKLESVGYTIKMRSEDPAPWVRDYLYFSRE</sequence>
<dbReference type="Gene3D" id="3.40.50.150">
    <property type="entry name" value="Vaccinia Virus protein VP39"/>
    <property type="match status" value="1"/>
</dbReference>
<keyword evidence="2" id="KW-0489">Methyltransferase</keyword>
<dbReference type="PANTHER" id="PTHR34203">
    <property type="entry name" value="METHYLTRANSFERASE, FKBM FAMILY PROTEIN"/>
    <property type="match status" value="1"/>
</dbReference>